<dbReference type="Proteomes" id="UP000217790">
    <property type="component" value="Unassembled WGS sequence"/>
</dbReference>
<evidence type="ECO:0000313" key="3">
    <source>
        <dbReference type="Proteomes" id="UP000217790"/>
    </source>
</evidence>
<dbReference type="GO" id="GO:0005737">
    <property type="term" value="C:cytoplasm"/>
    <property type="evidence" value="ECO:0007669"/>
    <property type="project" value="TreeGrafter"/>
</dbReference>
<dbReference type="InterPro" id="IPR051783">
    <property type="entry name" value="NAD(P)-dependent_oxidoreduct"/>
</dbReference>
<organism evidence="2 3">
    <name type="scientific">Armillaria gallica</name>
    <name type="common">Bulbous honey fungus</name>
    <name type="synonym">Armillaria bulbosa</name>
    <dbReference type="NCBI Taxonomy" id="47427"/>
    <lineage>
        <taxon>Eukaryota</taxon>
        <taxon>Fungi</taxon>
        <taxon>Dikarya</taxon>
        <taxon>Basidiomycota</taxon>
        <taxon>Agaricomycotina</taxon>
        <taxon>Agaricomycetes</taxon>
        <taxon>Agaricomycetidae</taxon>
        <taxon>Agaricales</taxon>
        <taxon>Marasmiineae</taxon>
        <taxon>Physalacriaceae</taxon>
        <taxon>Armillaria</taxon>
    </lineage>
</organism>
<sequence length="344" mass="37544">MTRLLITGGSGYLGGTLLNDLIKISNVEIYALVRTESQASTVKNLGVRPVEFDLMNQATVQNAVEELELTVVLHLANAFSFVPPEAFIRGLAAVKQKTGKDVHFVHVTSGAKVFSSHTGIKQRLNDTDDVYAIQKTTKSLIPLMQTPVDTVTSILELGDELGVRTYVYVPPMVYGPGEGLGNKISIQFVGIVQIGLALRHIYQVAGDTDEWPLCHLKDITSLYMALVNSILEGKDVPHGKKGGYYFGVNGEFSWKRLYEGIAASLSKRGLVDDAAVAKPSAEDYDKMAQVLGGPKEIVDISVAGRCALTGDKGKHLGWVPKYDVSHLYSVIDEEVQFIIEHLKK</sequence>
<dbReference type="Pfam" id="PF01370">
    <property type="entry name" value="Epimerase"/>
    <property type="match status" value="1"/>
</dbReference>
<dbReference type="Gene3D" id="3.40.50.720">
    <property type="entry name" value="NAD(P)-binding Rossmann-like Domain"/>
    <property type="match status" value="1"/>
</dbReference>
<dbReference type="InterPro" id="IPR036291">
    <property type="entry name" value="NAD(P)-bd_dom_sf"/>
</dbReference>
<dbReference type="STRING" id="47427.A0A2H3D8X1"/>
<protein>
    <submittedName>
        <fullName evidence="2">NAD-P-binding protein</fullName>
    </submittedName>
</protein>
<dbReference type="SUPFAM" id="SSF51735">
    <property type="entry name" value="NAD(P)-binding Rossmann-fold domains"/>
    <property type="match status" value="1"/>
</dbReference>
<reference evidence="3" key="1">
    <citation type="journal article" date="2017" name="Nat. Ecol. Evol.">
        <title>Genome expansion and lineage-specific genetic innovations in the forest pathogenic fungi Armillaria.</title>
        <authorList>
            <person name="Sipos G."/>
            <person name="Prasanna A.N."/>
            <person name="Walter M.C."/>
            <person name="O'Connor E."/>
            <person name="Balint B."/>
            <person name="Krizsan K."/>
            <person name="Kiss B."/>
            <person name="Hess J."/>
            <person name="Varga T."/>
            <person name="Slot J."/>
            <person name="Riley R."/>
            <person name="Boka B."/>
            <person name="Rigling D."/>
            <person name="Barry K."/>
            <person name="Lee J."/>
            <person name="Mihaltcheva S."/>
            <person name="LaButti K."/>
            <person name="Lipzen A."/>
            <person name="Waldron R."/>
            <person name="Moloney N.M."/>
            <person name="Sperisen C."/>
            <person name="Kredics L."/>
            <person name="Vagvoelgyi C."/>
            <person name="Patrignani A."/>
            <person name="Fitzpatrick D."/>
            <person name="Nagy I."/>
            <person name="Doyle S."/>
            <person name="Anderson J.B."/>
            <person name="Grigoriev I.V."/>
            <person name="Gueldener U."/>
            <person name="Muensterkoetter M."/>
            <person name="Nagy L.G."/>
        </authorList>
    </citation>
    <scope>NUCLEOTIDE SEQUENCE [LARGE SCALE GENOMIC DNA]</scope>
    <source>
        <strain evidence="3">Ar21-2</strain>
    </source>
</reference>
<dbReference type="OMA" id="YIFIPCV"/>
<keyword evidence="3" id="KW-1185">Reference proteome</keyword>
<dbReference type="PANTHER" id="PTHR48079">
    <property type="entry name" value="PROTEIN YEEZ"/>
    <property type="match status" value="1"/>
</dbReference>
<dbReference type="AlphaFoldDB" id="A0A2H3D8X1"/>
<dbReference type="GO" id="GO:0004029">
    <property type="term" value="F:aldehyde dehydrogenase (NAD+) activity"/>
    <property type="evidence" value="ECO:0007669"/>
    <property type="project" value="TreeGrafter"/>
</dbReference>
<dbReference type="OrthoDB" id="10262413at2759"/>
<evidence type="ECO:0000313" key="2">
    <source>
        <dbReference type="EMBL" id="PBK90224.1"/>
    </source>
</evidence>
<dbReference type="EMBL" id="KZ293666">
    <property type="protein sequence ID" value="PBK90224.1"/>
    <property type="molecule type" value="Genomic_DNA"/>
</dbReference>
<gene>
    <name evidence="2" type="ORF">ARMGADRAFT_1167081</name>
</gene>
<proteinExistence type="predicted"/>
<dbReference type="InParanoid" id="A0A2H3D8X1"/>
<dbReference type="InterPro" id="IPR001509">
    <property type="entry name" value="Epimerase_deHydtase"/>
</dbReference>
<feature type="domain" description="NAD-dependent epimerase/dehydratase" evidence="1">
    <location>
        <begin position="5"/>
        <end position="119"/>
    </location>
</feature>
<name>A0A2H3D8X1_ARMGA</name>
<dbReference type="PANTHER" id="PTHR48079:SF6">
    <property type="entry name" value="NAD(P)-BINDING DOMAIN-CONTAINING PROTEIN-RELATED"/>
    <property type="match status" value="1"/>
</dbReference>
<evidence type="ECO:0000259" key="1">
    <source>
        <dbReference type="Pfam" id="PF01370"/>
    </source>
</evidence>
<accession>A0A2H3D8X1</accession>